<protein>
    <submittedName>
        <fullName evidence="7">Peptidase zinc-dependent</fullName>
    </submittedName>
</protein>
<dbReference type="HOGENOM" id="CLU_108521_1_0_2"/>
<dbReference type="GeneID" id="8780039"/>
<evidence type="ECO:0000256" key="1">
    <source>
        <dbReference type="ARBA" id="ARBA00001947"/>
    </source>
</evidence>
<dbReference type="GO" id="GO:0006508">
    <property type="term" value="P:proteolysis"/>
    <property type="evidence" value="ECO:0007669"/>
    <property type="project" value="UniProtKB-KW"/>
</dbReference>
<dbReference type="InterPro" id="IPR024079">
    <property type="entry name" value="MetalloPept_cat_dom_sf"/>
</dbReference>
<dbReference type="SUPFAM" id="SSF55486">
    <property type="entry name" value="Metalloproteases ('zincins'), catalytic domain"/>
    <property type="match status" value="1"/>
</dbReference>
<proteinExistence type="predicted"/>
<dbReference type="EMBL" id="CP001899">
    <property type="protein sequence ID" value="ADC66604.1"/>
    <property type="molecule type" value="Genomic_DNA"/>
</dbReference>
<evidence type="ECO:0000256" key="2">
    <source>
        <dbReference type="ARBA" id="ARBA00022670"/>
    </source>
</evidence>
<accession>D3S2B3</accession>
<keyword evidence="5" id="KW-0862">Zinc</keyword>
<dbReference type="PANTHER" id="PTHR15910:SF1">
    <property type="entry name" value="ARCHAEMETZINCIN-2"/>
    <property type="match status" value="1"/>
</dbReference>
<dbReference type="Gene3D" id="3.40.390.10">
    <property type="entry name" value="Collagenase (Catalytic Domain)"/>
    <property type="match status" value="1"/>
</dbReference>
<evidence type="ECO:0000256" key="4">
    <source>
        <dbReference type="ARBA" id="ARBA00022801"/>
    </source>
</evidence>
<evidence type="ECO:0000313" key="7">
    <source>
        <dbReference type="EMBL" id="ADC66604.1"/>
    </source>
</evidence>
<keyword evidence="3" id="KW-0479">Metal-binding</keyword>
<dbReference type="CDD" id="cd11375">
    <property type="entry name" value="Peptidase_M54"/>
    <property type="match status" value="1"/>
</dbReference>
<name>D3S2B3_FERPA</name>
<evidence type="ECO:0000313" key="8">
    <source>
        <dbReference type="Proteomes" id="UP000002613"/>
    </source>
</evidence>
<keyword evidence="2" id="KW-0645">Protease</keyword>
<dbReference type="GO" id="GO:0008270">
    <property type="term" value="F:zinc ion binding"/>
    <property type="evidence" value="ECO:0007669"/>
    <property type="project" value="InterPro"/>
</dbReference>
<keyword evidence="4" id="KW-0378">Hydrolase</keyword>
<dbReference type="STRING" id="589924.Ferp_2497"/>
<dbReference type="PIRSF" id="PIRSF005785">
    <property type="entry name" value="Zn-prot_arch"/>
    <property type="match status" value="1"/>
</dbReference>
<evidence type="ECO:0000256" key="6">
    <source>
        <dbReference type="ARBA" id="ARBA00023049"/>
    </source>
</evidence>
<dbReference type="OrthoDB" id="50281at2157"/>
<comment type="cofactor">
    <cofactor evidence="1">
        <name>Zn(2+)</name>
        <dbReference type="ChEBI" id="CHEBI:29105"/>
    </cofactor>
</comment>
<gene>
    <name evidence="7" type="ordered locus">Ferp_2497</name>
</gene>
<dbReference type="InterPro" id="IPR012962">
    <property type="entry name" value="Pept_M54_archaemetzincn"/>
</dbReference>
<reference evidence="8" key="1">
    <citation type="submission" date="2010-02" db="EMBL/GenBank/DDBJ databases">
        <title>Complete sequence of Ferroglobus placidus DSM 10642.</title>
        <authorList>
            <consortium name="US DOE Joint Genome Institute"/>
            <person name="Lucas S."/>
            <person name="Copeland A."/>
            <person name="Lapidus A."/>
            <person name="Cheng J.-F."/>
            <person name="Bruce D."/>
            <person name="Goodwin L."/>
            <person name="Pitluck S."/>
            <person name="Saunders E."/>
            <person name="Brettin T."/>
            <person name="Detter J.C."/>
            <person name="Han C."/>
            <person name="Tapia R."/>
            <person name="Larimer F."/>
            <person name="Land M."/>
            <person name="Hauser L."/>
            <person name="Kyrpides N."/>
            <person name="Ivanova N."/>
            <person name="Holmes D."/>
            <person name="Lovley D."/>
            <person name="Kyrpides N."/>
            <person name="Anderson I.J."/>
            <person name="Woyke T."/>
        </authorList>
    </citation>
    <scope>NUCLEOTIDE SEQUENCE [LARGE SCALE GENOMIC DNA]</scope>
    <source>
        <strain evidence="8">DSM 10642 / AEDII12DO</strain>
    </source>
</reference>
<dbReference type="KEGG" id="fpl:Ferp_2497"/>
<keyword evidence="6" id="KW-0482">Metalloprotease</keyword>
<keyword evidence="8" id="KW-1185">Reference proteome</keyword>
<dbReference type="InterPro" id="IPR012091">
    <property type="entry name" value="Pept_M54_archaemetzncn_arc/bac"/>
</dbReference>
<evidence type="ECO:0000256" key="5">
    <source>
        <dbReference type="ARBA" id="ARBA00022833"/>
    </source>
</evidence>
<dbReference type="GO" id="GO:0008237">
    <property type="term" value="F:metallopeptidase activity"/>
    <property type="evidence" value="ECO:0007669"/>
    <property type="project" value="UniProtKB-KW"/>
</dbReference>
<dbReference type="Pfam" id="PF07998">
    <property type="entry name" value="Peptidase_M54"/>
    <property type="match status" value="1"/>
</dbReference>
<dbReference type="AlphaFoldDB" id="D3S2B3"/>
<dbReference type="eggNOG" id="arCOG00458">
    <property type="taxonomic scope" value="Archaea"/>
</dbReference>
<reference evidence="7 8" key="2">
    <citation type="journal article" date="2011" name="Stand. Genomic Sci.">
        <title>Complete genome sequence of Ferroglobus placidus AEDII12DO.</title>
        <authorList>
            <person name="Anderson I."/>
            <person name="Risso C."/>
            <person name="Holmes D."/>
            <person name="Lucas S."/>
            <person name="Copeland A."/>
            <person name="Lapidus A."/>
            <person name="Cheng J.F."/>
            <person name="Bruce D."/>
            <person name="Goodwin L."/>
            <person name="Pitluck S."/>
            <person name="Saunders E."/>
            <person name="Brettin T."/>
            <person name="Detter J.C."/>
            <person name="Han C."/>
            <person name="Tapia R."/>
            <person name="Larimer F."/>
            <person name="Land M."/>
            <person name="Hauser L."/>
            <person name="Woyke T."/>
            <person name="Lovley D."/>
            <person name="Kyrpides N."/>
            <person name="Ivanova N."/>
        </authorList>
    </citation>
    <scope>NUCLEOTIDE SEQUENCE [LARGE SCALE GENOMIC DNA]</scope>
    <source>
        <strain evidence="8">DSM 10642 / AEDII12DO</strain>
    </source>
</reference>
<dbReference type="PaxDb" id="589924-Ferp_2497"/>
<organism evidence="7 8">
    <name type="scientific">Ferroglobus placidus (strain DSM 10642 / AEDII12DO)</name>
    <dbReference type="NCBI Taxonomy" id="589924"/>
    <lineage>
        <taxon>Archaea</taxon>
        <taxon>Methanobacteriati</taxon>
        <taxon>Methanobacteriota</taxon>
        <taxon>Archaeoglobi</taxon>
        <taxon>Archaeoglobales</taxon>
        <taxon>Archaeoglobaceae</taxon>
        <taxon>Ferroglobus</taxon>
    </lineage>
</organism>
<dbReference type="PANTHER" id="PTHR15910">
    <property type="entry name" value="ARCHAEMETZINCIN"/>
    <property type="match status" value="1"/>
</dbReference>
<evidence type="ECO:0000256" key="3">
    <source>
        <dbReference type="ARBA" id="ARBA00022723"/>
    </source>
</evidence>
<dbReference type="Proteomes" id="UP000002613">
    <property type="component" value="Chromosome"/>
</dbReference>
<sequence>MIVKISVVRADEKIVEKAVEKLENIYPFLDFEIVKENLPIERAYDSFRDQYVASKIVRMGANGYFKVIVTSVDLYENPLNFVFGLAIPLLRTAVVSYFRLVGENLILRLEKEIMHELGHLFGLDHCNNHCVMRFSNSVYEVDLKPVRFCEKCYSLILRFLENFP</sequence>
<dbReference type="RefSeq" id="WP_012966937.1">
    <property type="nucleotide sequence ID" value="NC_013849.1"/>
</dbReference>